<evidence type="ECO:0000313" key="1">
    <source>
        <dbReference type="EMBL" id="CAG8608790.1"/>
    </source>
</evidence>
<dbReference type="Proteomes" id="UP000789375">
    <property type="component" value="Unassembled WGS sequence"/>
</dbReference>
<keyword evidence="2" id="KW-1185">Reference proteome</keyword>
<evidence type="ECO:0000313" key="2">
    <source>
        <dbReference type="Proteomes" id="UP000789375"/>
    </source>
</evidence>
<reference evidence="1" key="1">
    <citation type="submission" date="2021-06" db="EMBL/GenBank/DDBJ databases">
        <authorList>
            <person name="Kallberg Y."/>
            <person name="Tangrot J."/>
            <person name="Rosling A."/>
        </authorList>
    </citation>
    <scope>NUCLEOTIDE SEQUENCE</scope>
    <source>
        <strain evidence="1">87-6 pot B 2015</strain>
    </source>
</reference>
<dbReference type="EMBL" id="CAJVPP010002705">
    <property type="protein sequence ID" value="CAG8608790.1"/>
    <property type="molecule type" value="Genomic_DNA"/>
</dbReference>
<gene>
    <name evidence="1" type="ORF">FMOSSE_LOCUS9344</name>
</gene>
<proteinExistence type="predicted"/>
<protein>
    <submittedName>
        <fullName evidence="1">5204_t:CDS:1</fullName>
    </submittedName>
</protein>
<dbReference type="AlphaFoldDB" id="A0A9N9CPV8"/>
<name>A0A9N9CPV8_FUNMO</name>
<organism evidence="1 2">
    <name type="scientific">Funneliformis mosseae</name>
    <name type="common">Endomycorrhizal fungus</name>
    <name type="synonym">Glomus mosseae</name>
    <dbReference type="NCBI Taxonomy" id="27381"/>
    <lineage>
        <taxon>Eukaryota</taxon>
        <taxon>Fungi</taxon>
        <taxon>Fungi incertae sedis</taxon>
        <taxon>Mucoromycota</taxon>
        <taxon>Glomeromycotina</taxon>
        <taxon>Glomeromycetes</taxon>
        <taxon>Glomerales</taxon>
        <taxon>Glomeraceae</taxon>
        <taxon>Funneliformis</taxon>
    </lineage>
</organism>
<comment type="caution">
    <text evidence="1">The sequence shown here is derived from an EMBL/GenBank/DDBJ whole genome shotgun (WGS) entry which is preliminary data.</text>
</comment>
<sequence>MTFTSKCNKIFVPTEILQKITLHIVDDKSSLHSCALVSRHWCASLMEILWSQPFHLSNSPLLIKTYLSFLSETSHDQLKLEKCVRTKEKESKFVFDYPSFLRKLSIPLLCDAIGEYLRRELNMTELLSSKVYIGSLTLQIQAASDLQLFLDKQNVILREMCKLIYNKVNMINEFELYMCVGREEDASFFDRPESCLAVEELMKSRDCFIGLKVLEYSGKGEVLDFLSKHCKRIETLKLLPITNSIPLKIKSYIDPSIQLINSQKNLRNLEIHNWVTPTITSLLQSIRSQTDSLRSIKIMNCDLYKGQPLWTLSECQNLEEIIIKGNRNFNERLLVPLMKAKFHNLKSFIYKYQMNDFINGVIINEEEFIEDDVDLNEIFSRVVLNSKDNLNTVVINGFKTSQSLRNTLNSLIECRHLIELDITLERSEELLPLLLSIIERNQSLEKLCITSNTPNQAEDHVDVRQVLLSFAEALPQTFKSLRLITPDWWFSTSTLKRFLGDAKFRIESMCWMNQGCYLECSEVLRQYAKLNDCKLLFGEDCEFSSYNLGTFKINVTFNF</sequence>
<accession>A0A9N9CPV8</accession>